<dbReference type="Proteomes" id="UP000663923">
    <property type="component" value="Chromosome"/>
</dbReference>
<gene>
    <name evidence="8" type="ORF">J4G78_15505</name>
</gene>
<feature type="transmembrane region" description="Helical" evidence="6">
    <location>
        <begin position="57"/>
        <end position="78"/>
    </location>
</feature>
<evidence type="ECO:0000256" key="1">
    <source>
        <dbReference type="ARBA" id="ARBA00004141"/>
    </source>
</evidence>
<evidence type="ECO:0000313" key="9">
    <source>
        <dbReference type="Proteomes" id="UP000663923"/>
    </source>
</evidence>
<comment type="similarity">
    <text evidence="2">Belongs to the drug/metabolite transporter (DMT) superfamily. 10 TMS drug/metabolite exporter (DME) (TC 2.A.7.3) family.</text>
</comment>
<comment type="subcellular location">
    <subcellularLocation>
        <location evidence="1">Membrane</location>
        <topology evidence="1">Multi-pass membrane protein</topology>
    </subcellularLocation>
</comment>
<dbReference type="InterPro" id="IPR000620">
    <property type="entry name" value="EamA_dom"/>
</dbReference>
<accession>A0ABX7T636</accession>
<sequence>MTTDVLDKEPAETAVLGQNRPIAGIVMRLAAMLALAIMFAFVKLAGEQGVHVTESLFYRQLTAMPLICFLIWRSAAGWSAIRSNKHGLHILRSVLGIFAMGLNFWAITLLPLADATTISFTVPIFATLFAALFLREQVGIPRWSAVLIGFVGVLVVIQPGGDMIPALGASVALAGALVTASVTLVIRMLGRTETSIVTIFWFSIYTLPGLAVCAYIYGGGHDAKTWAYLLGVGIFGAIGQLTITQSLRFAPVSTIMPMDYSALIWATIIGIVVFHQWPSLSIWFGAPIIIGSGLFIAWREHVKAAKKA</sequence>
<dbReference type="PANTHER" id="PTHR22911:SF6">
    <property type="entry name" value="SOLUTE CARRIER FAMILY 35 MEMBER G1"/>
    <property type="match status" value="1"/>
</dbReference>
<feature type="transmembrane region" description="Helical" evidence="6">
    <location>
        <begin position="115"/>
        <end position="133"/>
    </location>
</feature>
<feature type="transmembrane region" description="Helical" evidence="6">
    <location>
        <begin position="255"/>
        <end position="274"/>
    </location>
</feature>
<feature type="transmembrane region" description="Helical" evidence="6">
    <location>
        <begin position="25"/>
        <end position="45"/>
    </location>
</feature>
<feature type="transmembrane region" description="Helical" evidence="6">
    <location>
        <begin position="280"/>
        <end position="298"/>
    </location>
</feature>
<feature type="transmembrane region" description="Helical" evidence="6">
    <location>
        <begin position="140"/>
        <end position="157"/>
    </location>
</feature>
<dbReference type="InterPro" id="IPR037185">
    <property type="entry name" value="EmrE-like"/>
</dbReference>
<dbReference type="Pfam" id="PF00892">
    <property type="entry name" value="EamA"/>
    <property type="match status" value="2"/>
</dbReference>
<evidence type="ECO:0000259" key="7">
    <source>
        <dbReference type="Pfam" id="PF00892"/>
    </source>
</evidence>
<dbReference type="RefSeq" id="WP_207987423.1">
    <property type="nucleotide sequence ID" value="NZ_CP071794.1"/>
</dbReference>
<dbReference type="EMBL" id="CP071794">
    <property type="protein sequence ID" value="QTD55587.1"/>
    <property type="molecule type" value="Genomic_DNA"/>
</dbReference>
<feature type="domain" description="EamA" evidence="7">
    <location>
        <begin position="167"/>
        <end position="296"/>
    </location>
</feature>
<feature type="transmembrane region" description="Helical" evidence="6">
    <location>
        <begin position="198"/>
        <end position="219"/>
    </location>
</feature>
<dbReference type="PANTHER" id="PTHR22911">
    <property type="entry name" value="ACYL-MALONYL CONDENSING ENZYME-RELATED"/>
    <property type="match status" value="1"/>
</dbReference>
<evidence type="ECO:0000256" key="5">
    <source>
        <dbReference type="ARBA" id="ARBA00023136"/>
    </source>
</evidence>
<name>A0ABX7T636_9SPHN</name>
<evidence type="ECO:0000256" key="3">
    <source>
        <dbReference type="ARBA" id="ARBA00022692"/>
    </source>
</evidence>
<keyword evidence="5 6" id="KW-0472">Membrane</keyword>
<feature type="transmembrane region" description="Helical" evidence="6">
    <location>
        <begin position="225"/>
        <end position="243"/>
    </location>
</feature>
<evidence type="ECO:0000313" key="8">
    <source>
        <dbReference type="EMBL" id="QTD55587.1"/>
    </source>
</evidence>
<keyword evidence="3 6" id="KW-0812">Transmembrane</keyword>
<dbReference type="SUPFAM" id="SSF103481">
    <property type="entry name" value="Multidrug resistance efflux transporter EmrE"/>
    <property type="match status" value="2"/>
</dbReference>
<organism evidence="8 9">
    <name type="scientific">Parasphingorhabdus cellanae</name>
    <dbReference type="NCBI Taxonomy" id="2806553"/>
    <lineage>
        <taxon>Bacteria</taxon>
        <taxon>Pseudomonadati</taxon>
        <taxon>Pseudomonadota</taxon>
        <taxon>Alphaproteobacteria</taxon>
        <taxon>Sphingomonadales</taxon>
        <taxon>Sphingomonadaceae</taxon>
        <taxon>Parasphingorhabdus</taxon>
    </lineage>
</organism>
<evidence type="ECO:0000256" key="6">
    <source>
        <dbReference type="SAM" id="Phobius"/>
    </source>
</evidence>
<keyword evidence="4 6" id="KW-1133">Transmembrane helix</keyword>
<feature type="domain" description="EamA" evidence="7">
    <location>
        <begin position="23"/>
        <end position="157"/>
    </location>
</feature>
<proteinExistence type="inferred from homology"/>
<evidence type="ECO:0000256" key="2">
    <source>
        <dbReference type="ARBA" id="ARBA00009853"/>
    </source>
</evidence>
<feature type="transmembrane region" description="Helical" evidence="6">
    <location>
        <begin position="163"/>
        <end position="186"/>
    </location>
</feature>
<keyword evidence="9" id="KW-1185">Reference proteome</keyword>
<feature type="transmembrane region" description="Helical" evidence="6">
    <location>
        <begin position="90"/>
        <end position="109"/>
    </location>
</feature>
<evidence type="ECO:0000256" key="4">
    <source>
        <dbReference type="ARBA" id="ARBA00022989"/>
    </source>
</evidence>
<reference evidence="8 9" key="1">
    <citation type="submission" date="2021-03" db="EMBL/GenBank/DDBJ databases">
        <title>Complete genome of Parasphingorhabdus_sp.JHSY0214.</title>
        <authorList>
            <person name="Yoo J.H."/>
            <person name="Bae J.W."/>
        </authorList>
    </citation>
    <scope>NUCLEOTIDE SEQUENCE [LARGE SCALE GENOMIC DNA]</scope>
    <source>
        <strain evidence="8 9">JHSY0214</strain>
    </source>
</reference>
<protein>
    <submittedName>
        <fullName evidence="8">DMT family transporter</fullName>
    </submittedName>
</protein>